<dbReference type="eggNOG" id="ENOG50332AS">
    <property type="taxonomic scope" value="Bacteria"/>
</dbReference>
<comment type="caution">
    <text evidence="1">The sequence shown here is derived from an EMBL/GenBank/DDBJ whole genome shotgun (WGS) entry which is preliminary data.</text>
</comment>
<accession>V4PBW4</accession>
<dbReference type="AlphaFoldDB" id="V4PBW4"/>
<organism evidence="1 2">
    <name type="scientific">Asticcacaulis benevestitus DSM 16100 = ATCC BAA-896</name>
    <dbReference type="NCBI Taxonomy" id="1121022"/>
    <lineage>
        <taxon>Bacteria</taxon>
        <taxon>Pseudomonadati</taxon>
        <taxon>Pseudomonadota</taxon>
        <taxon>Alphaproteobacteria</taxon>
        <taxon>Caulobacterales</taxon>
        <taxon>Caulobacteraceae</taxon>
        <taxon>Asticcacaulis</taxon>
    </lineage>
</organism>
<dbReference type="Proteomes" id="UP000017837">
    <property type="component" value="Unassembled WGS sequence"/>
</dbReference>
<name>V4PBW4_9CAUL</name>
<proteinExistence type="predicted"/>
<dbReference type="OrthoDB" id="1144014at2"/>
<dbReference type="RefSeq" id="WP_018080831.1">
    <property type="nucleotide sequence ID" value="NZ_AQWM01000003.1"/>
</dbReference>
<dbReference type="PATRIC" id="fig|1121022.4.peg.2103"/>
<dbReference type="STRING" id="1121022.GCA_000376105_01165"/>
<gene>
    <name evidence="1" type="ORF">ABENE_10415</name>
</gene>
<dbReference type="EMBL" id="AWGB01000017">
    <property type="protein sequence ID" value="ESQ91417.1"/>
    <property type="molecule type" value="Genomic_DNA"/>
</dbReference>
<protein>
    <recommendedName>
        <fullName evidence="3">Lipoprotein</fullName>
    </recommendedName>
</protein>
<evidence type="ECO:0000313" key="2">
    <source>
        <dbReference type="Proteomes" id="UP000017837"/>
    </source>
</evidence>
<keyword evidence="2" id="KW-1185">Reference proteome</keyword>
<dbReference type="PROSITE" id="PS51257">
    <property type="entry name" value="PROKAR_LIPOPROTEIN"/>
    <property type="match status" value="1"/>
</dbReference>
<sequence>MIRKTTSVVMVTGLLVACSPQKKTDEAPQASASSAFASAAAAVPMAVDTLSCAGPVKQGDTAKSLMATYGKDATLGMIPGAEGTEEKGLILFDKDSKHRLEVFFADEAMTQVSLVMARGTSTAWKGPEGLHLGSKLGDIELANGRGFTVGGFDWDYGGYVSDLKGGRLAEIPGGCMFGLRMGFAEGNTNPVPDSLIGERTLDSGDPVLKKASPVVQEMTIGWSVAEPAA</sequence>
<reference evidence="1 2" key="1">
    <citation type="journal article" date="2014" name="Nature">
        <title>Sequential evolution of bacterial morphology by co-option of a developmental regulator.</title>
        <authorList>
            <person name="Jiang C."/>
            <person name="Brown P.J."/>
            <person name="Ducret A."/>
            <person name="Brun Y.V."/>
        </authorList>
    </citation>
    <scope>NUCLEOTIDE SEQUENCE [LARGE SCALE GENOMIC DNA]</scope>
    <source>
        <strain evidence="1 2">DSM 16100</strain>
    </source>
</reference>
<evidence type="ECO:0000313" key="1">
    <source>
        <dbReference type="EMBL" id="ESQ91417.1"/>
    </source>
</evidence>
<evidence type="ECO:0008006" key="3">
    <source>
        <dbReference type="Google" id="ProtNLM"/>
    </source>
</evidence>